<accession>A0ABQ9VDP2</accession>
<dbReference type="Pfam" id="PF14555">
    <property type="entry name" value="UBA_4"/>
    <property type="match status" value="1"/>
</dbReference>
<dbReference type="EMBL" id="JASSZA010000006">
    <property type="protein sequence ID" value="KAK2107493.1"/>
    <property type="molecule type" value="Genomic_DNA"/>
</dbReference>
<name>A0ABQ9VDP2_SAGOE</name>
<evidence type="ECO:0000313" key="2">
    <source>
        <dbReference type="Proteomes" id="UP001266305"/>
    </source>
</evidence>
<dbReference type="Proteomes" id="UP001266305">
    <property type="component" value="Unassembled WGS sequence"/>
</dbReference>
<organism evidence="1 2">
    <name type="scientific">Saguinus oedipus</name>
    <name type="common">Cotton-top tamarin</name>
    <name type="synonym">Oedipomidas oedipus</name>
    <dbReference type="NCBI Taxonomy" id="9490"/>
    <lineage>
        <taxon>Eukaryota</taxon>
        <taxon>Metazoa</taxon>
        <taxon>Chordata</taxon>
        <taxon>Craniata</taxon>
        <taxon>Vertebrata</taxon>
        <taxon>Euteleostomi</taxon>
        <taxon>Mammalia</taxon>
        <taxon>Eutheria</taxon>
        <taxon>Euarchontoglires</taxon>
        <taxon>Primates</taxon>
        <taxon>Haplorrhini</taxon>
        <taxon>Platyrrhini</taxon>
        <taxon>Cebidae</taxon>
        <taxon>Callitrichinae</taxon>
        <taxon>Saguinus</taxon>
    </lineage>
</organism>
<proteinExistence type="predicted"/>
<sequence>MSEFQRLLGFQLNPADSTFFLDMTNWNLPAAIGTYCDFESPNISEPSMSFVEDVTKGEAESISPDT</sequence>
<keyword evidence="2" id="KW-1185">Reference proteome</keyword>
<comment type="caution">
    <text evidence="1">The sequence shown here is derived from an EMBL/GenBank/DDBJ whole genome shotgun (WGS) entry which is preliminary data.</text>
</comment>
<dbReference type="Gene3D" id="1.10.8.10">
    <property type="entry name" value="DNA helicase RuvA subunit, C-terminal domain"/>
    <property type="match status" value="1"/>
</dbReference>
<evidence type="ECO:0000313" key="1">
    <source>
        <dbReference type="EMBL" id="KAK2107493.1"/>
    </source>
</evidence>
<gene>
    <name evidence="1" type="ORF">P7K49_012658</name>
</gene>
<protein>
    <submittedName>
        <fullName evidence="1">Uncharacterized protein</fullName>
    </submittedName>
</protein>
<reference evidence="1 2" key="1">
    <citation type="submission" date="2023-05" db="EMBL/GenBank/DDBJ databases">
        <title>B98-5 Cell Line De Novo Hybrid Assembly: An Optical Mapping Approach.</title>
        <authorList>
            <person name="Kananen K."/>
            <person name="Auerbach J.A."/>
            <person name="Kautto E."/>
            <person name="Blachly J.S."/>
        </authorList>
    </citation>
    <scope>NUCLEOTIDE SEQUENCE [LARGE SCALE GENOMIC DNA]</scope>
    <source>
        <strain evidence="1">B95-8</strain>
        <tissue evidence="1">Cell line</tissue>
    </source>
</reference>